<sequence>MQTFNSNPSDQSSYWVATLKVNVNVDLNIGSKSSDNQVNQVNNTTKPQSFIQRTIVCLLFPFEITYFLVYTWFIRWLNIYKYFFPGRPKSLKNEIILVTGGANGIGREICRQIAEQEKDVAIVTWDADERSNLETLEMLKNLGIRKAFASTVDVSDREKVAAAAEKVRQNVGDVTILFNNTGVHSGPQNRKHVCNSGPRSIIGLARYFFFNRTITVSSIASKIIYGVRRRKEHIYIPEESRFLHFLADFFPEEVIGKGRIKWLLVKRYITFAGKIRGKEANT</sequence>
<comment type="caution">
    <text evidence="4">The sequence shown here is derived from an EMBL/GenBank/DDBJ whole genome shotgun (WGS) entry which is preliminary data.</text>
</comment>
<dbReference type="Pfam" id="PF00106">
    <property type="entry name" value="adh_short"/>
    <property type="match status" value="1"/>
</dbReference>
<evidence type="ECO:0000313" key="5">
    <source>
        <dbReference type="Proteomes" id="UP000708208"/>
    </source>
</evidence>
<keyword evidence="2" id="KW-0560">Oxidoreductase</keyword>
<evidence type="ECO:0000256" key="2">
    <source>
        <dbReference type="ARBA" id="ARBA00023002"/>
    </source>
</evidence>
<dbReference type="PANTHER" id="PTHR24322">
    <property type="entry name" value="PKSB"/>
    <property type="match status" value="1"/>
</dbReference>
<dbReference type="GO" id="GO:0016616">
    <property type="term" value="F:oxidoreductase activity, acting on the CH-OH group of donors, NAD or NADP as acceptor"/>
    <property type="evidence" value="ECO:0007669"/>
    <property type="project" value="TreeGrafter"/>
</dbReference>
<reference evidence="4" key="1">
    <citation type="submission" date="2021-06" db="EMBL/GenBank/DDBJ databases">
        <authorList>
            <person name="Hodson N. C."/>
            <person name="Mongue J. A."/>
            <person name="Jaron S. K."/>
        </authorList>
    </citation>
    <scope>NUCLEOTIDE SEQUENCE</scope>
</reference>
<protein>
    <submittedName>
        <fullName evidence="4">Uncharacterized protein</fullName>
    </submittedName>
</protein>
<name>A0A8J2JQ96_9HEXA</name>
<keyword evidence="3" id="KW-0812">Transmembrane</keyword>
<proteinExistence type="inferred from homology"/>
<feature type="transmembrane region" description="Helical" evidence="3">
    <location>
        <begin position="50"/>
        <end position="73"/>
    </location>
</feature>
<evidence type="ECO:0000256" key="3">
    <source>
        <dbReference type="SAM" id="Phobius"/>
    </source>
</evidence>
<keyword evidence="3" id="KW-0472">Membrane</keyword>
<dbReference type="PANTHER" id="PTHR24322:SF736">
    <property type="entry name" value="RETINOL DEHYDROGENASE 10"/>
    <property type="match status" value="1"/>
</dbReference>
<accession>A0A8J2JQ96</accession>
<gene>
    <name evidence="4" type="ORF">AFUS01_LOCUS13337</name>
</gene>
<comment type="similarity">
    <text evidence="1">Belongs to the short-chain dehydrogenases/reductases (SDR) family.</text>
</comment>
<evidence type="ECO:0000313" key="4">
    <source>
        <dbReference type="EMBL" id="CAG7724304.1"/>
    </source>
</evidence>
<keyword evidence="3" id="KW-1133">Transmembrane helix</keyword>
<keyword evidence="5" id="KW-1185">Reference proteome</keyword>
<organism evidence="4 5">
    <name type="scientific">Allacma fusca</name>
    <dbReference type="NCBI Taxonomy" id="39272"/>
    <lineage>
        <taxon>Eukaryota</taxon>
        <taxon>Metazoa</taxon>
        <taxon>Ecdysozoa</taxon>
        <taxon>Arthropoda</taxon>
        <taxon>Hexapoda</taxon>
        <taxon>Collembola</taxon>
        <taxon>Symphypleona</taxon>
        <taxon>Sminthuridae</taxon>
        <taxon>Allacma</taxon>
    </lineage>
</organism>
<dbReference type="OrthoDB" id="5840532at2759"/>
<evidence type="ECO:0000256" key="1">
    <source>
        <dbReference type="ARBA" id="ARBA00006484"/>
    </source>
</evidence>
<dbReference type="AlphaFoldDB" id="A0A8J2JQ96"/>
<dbReference type="EMBL" id="CAJVCH010108233">
    <property type="protein sequence ID" value="CAG7724304.1"/>
    <property type="molecule type" value="Genomic_DNA"/>
</dbReference>
<dbReference type="InterPro" id="IPR002347">
    <property type="entry name" value="SDR_fam"/>
</dbReference>
<dbReference type="Proteomes" id="UP000708208">
    <property type="component" value="Unassembled WGS sequence"/>
</dbReference>